<proteinExistence type="predicted"/>
<dbReference type="AlphaFoldDB" id="A0A432GS78"/>
<feature type="coiled-coil region" evidence="1">
    <location>
        <begin position="12"/>
        <end position="39"/>
    </location>
</feature>
<dbReference type="Proteomes" id="UP000287176">
    <property type="component" value="Unassembled WGS sequence"/>
</dbReference>
<comment type="caution">
    <text evidence="3">The sequence shown here is derived from an EMBL/GenBank/DDBJ whole genome shotgun (WGS) entry which is preliminary data.</text>
</comment>
<dbReference type="SUPFAM" id="SSF64518">
    <property type="entry name" value="Phase 1 flagellin"/>
    <property type="match status" value="1"/>
</dbReference>
<keyword evidence="1" id="KW-0175">Coiled coil</keyword>
<dbReference type="EMBL" id="QNZI01000051">
    <property type="protein sequence ID" value="RTZ86355.1"/>
    <property type="molecule type" value="Genomic_DNA"/>
</dbReference>
<dbReference type="GO" id="GO:0005198">
    <property type="term" value="F:structural molecule activity"/>
    <property type="evidence" value="ECO:0007669"/>
    <property type="project" value="InterPro"/>
</dbReference>
<keyword evidence="3" id="KW-0969">Cilium</keyword>
<organism evidence="3 4">
    <name type="scientific">SAR324 cluster bacterium</name>
    <dbReference type="NCBI Taxonomy" id="2024889"/>
    <lineage>
        <taxon>Bacteria</taxon>
        <taxon>Deltaproteobacteria</taxon>
        <taxon>SAR324 cluster</taxon>
    </lineage>
</organism>
<keyword evidence="3" id="KW-0282">Flagellum</keyword>
<reference evidence="3 4" key="1">
    <citation type="submission" date="2018-06" db="EMBL/GenBank/DDBJ databases">
        <title>Combined omics and stable isotope probing to characterize newly discovered Mariana Back-Arc vent microbial communities.</title>
        <authorList>
            <person name="Trembath-Reichert E."/>
            <person name="Huber J.A."/>
        </authorList>
    </citation>
    <scope>NUCLEOTIDE SEQUENCE [LARGE SCALE GENOMIC DNA]</scope>
    <source>
        <strain evidence="3">MAG 24</strain>
    </source>
</reference>
<dbReference type="InterPro" id="IPR001029">
    <property type="entry name" value="Flagellin_N"/>
</dbReference>
<evidence type="ECO:0000313" key="3">
    <source>
        <dbReference type="EMBL" id="RTZ86355.1"/>
    </source>
</evidence>
<keyword evidence="3" id="KW-0966">Cell projection</keyword>
<evidence type="ECO:0000256" key="1">
    <source>
        <dbReference type="SAM" id="Coils"/>
    </source>
</evidence>
<evidence type="ECO:0000259" key="2">
    <source>
        <dbReference type="Pfam" id="PF00669"/>
    </source>
</evidence>
<accession>A0A432GS78</accession>
<name>A0A432GS78_9DELT</name>
<evidence type="ECO:0000313" key="4">
    <source>
        <dbReference type="Proteomes" id="UP000287176"/>
    </source>
</evidence>
<feature type="domain" description="Flagellin N-terminal" evidence="2">
    <location>
        <begin position="5"/>
        <end position="41"/>
    </location>
</feature>
<gene>
    <name evidence="3" type="ORF">DSY94_01770</name>
</gene>
<dbReference type="Pfam" id="PF00669">
    <property type="entry name" value="Flagellin_N"/>
    <property type="match status" value="1"/>
</dbReference>
<feature type="non-terminal residue" evidence="3">
    <location>
        <position position="41"/>
    </location>
</feature>
<sequence length="41" mass="4714">MPLRINHNIAAMNSHRNLMKNTEVQNKNLERLSSGLKINRG</sequence>
<protein>
    <submittedName>
        <fullName evidence="3">Flagellin</fullName>
    </submittedName>
</protein>